<sequence length="101" mass="11708">MNELDELESIIPLFVVLFLERYVTRGLALIRSMCSITAWPRVRPYLEFVFTRRAVFTTSVQLRQCQGQQSAASMDIMAEEKRVKRTLTEEAKKRKGVTGHE</sequence>
<dbReference type="Proteomes" id="UP000298787">
    <property type="component" value="Chromosome 12"/>
</dbReference>
<dbReference type="EMBL" id="CM014089">
    <property type="protein sequence ID" value="TKS79312.1"/>
    <property type="molecule type" value="Genomic_DNA"/>
</dbReference>
<name>A0A4V6ASY0_COLLU</name>
<dbReference type="AlphaFoldDB" id="A0A4V6ASY0"/>
<protein>
    <submittedName>
        <fullName evidence="1">Uncharacterized protein</fullName>
    </submittedName>
</protein>
<proteinExistence type="predicted"/>
<organism evidence="1 2">
    <name type="scientific">Collichthys lucidus</name>
    <name type="common">Big head croaker</name>
    <name type="synonym">Sciaena lucida</name>
    <dbReference type="NCBI Taxonomy" id="240159"/>
    <lineage>
        <taxon>Eukaryota</taxon>
        <taxon>Metazoa</taxon>
        <taxon>Chordata</taxon>
        <taxon>Craniata</taxon>
        <taxon>Vertebrata</taxon>
        <taxon>Euteleostomi</taxon>
        <taxon>Actinopterygii</taxon>
        <taxon>Neopterygii</taxon>
        <taxon>Teleostei</taxon>
        <taxon>Neoteleostei</taxon>
        <taxon>Acanthomorphata</taxon>
        <taxon>Eupercaria</taxon>
        <taxon>Sciaenidae</taxon>
        <taxon>Collichthys</taxon>
    </lineage>
</organism>
<accession>A0A4V6ASY0</accession>
<evidence type="ECO:0000313" key="2">
    <source>
        <dbReference type="Proteomes" id="UP000298787"/>
    </source>
</evidence>
<reference evidence="1 2" key="1">
    <citation type="submission" date="2019-01" db="EMBL/GenBank/DDBJ databases">
        <title>Genome Assembly of Collichthys lucidus.</title>
        <authorList>
            <person name="Cai M."/>
            <person name="Xiao S."/>
        </authorList>
    </citation>
    <scope>NUCLEOTIDE SEQUENCE [LARGE SCALE GENOMIC DNA]</scope>
    <source>
        <strain evidence="1">JT15FE1705JMU</strain>
        <tissue evidence="1">Muscle</tissue>
    </source>
</reference>
<gene>
    <name evidence="1" type="ORF">D9C73_014458</name>
</gene>
<evidence type="ECO:0000313" key="1">
    <source>
        <dbReference type="EMBL" id="TKS79312.1"/>
    </source>
</evidence>
<keyword evidence="2" id="KW-1185">Reference proteome</keyword>